<dbReference type="AlphaFoldDB" id="A0A1Y2K7A0"/>
<comment type="catalytic activity">
    <reaction evidence="12 14">
        <text>L-cysteinyl-[SoxY protein] + thiosulfate + 2 Fe(III)-[cytochrome c] = S-sulfosulfanyl-L-cysteinyl-[SoxY protein] + 2 Fe(II)-[cytochrome c] + 2 H(+)</text>
        <dbReference type="Rhea" id="RHEA:56720"/>
        <dbReference type="Rhea" id="RHEA-COMP:10350"/>
        <dbReference type="Rhea" id="RHEA-COMP:14328"/>
        <dbReference type="Rhea" id="RHEA-COMP:14399"/>
        <dbReference type="Rhea" id="RHEA-COMP:14691"/>
        <dbReference type="ChEBI" id="CHEBI:15378"/>
        <dbReference type="ChEBI" id="CHEBI:29033"/>
        <dbReference type="ChEBI" id="CHEBI:29034"/>
        <dbReference type="ChEBI" id="CHEBI:29950"/>
        <dbReference type="ChEBI" id="CHEBI:33542"/>
        <dbReference type="ChEBI" id="CHEBI:139321"/>
        <dbReference type="EC" id="2.8.5.2"/>
    </reaction>
</comment>
<dbReference type="NCBIfam" id="TIGR04484">
    <property type="entry name" value="thiosulf_SoxA"/>
    <property type="match status" value="1"/>
</dbReference>
<dbReference type="GO" id="GO:0016669">
    <property type="term" value="F:oxidoreductase activity, acting on a sulfur group of donors, cytochrome as acceptor"/>
    <property type="evidence" value="ECO:0007669"/>
    <property type="project" value="InterPro"/>
</dbReference>
<feature type="binding site" description="axial binding residue" evidence="17">
    <location>
        <position position="254"/>
    </location>
    <ligand>
        <name>heme c</name>
        <dbReference type="ChEBI" id="CHEBI:61717"/>
        <label>2</label>
    </ligand>
    <ligandPart>
        <name>Fe</name>
        <dbReference type="ChEBI" id="CHEBI:18248"/>
    </ligandPart>
</feature>
<evidence type="ECO:0000256" key="12">
    <source>
        <dbReference type="ARBA" id="ARBA00048077"/>
    </source>
</evidence>
<dbReference type="RefSeq" id="WP_085441827.1">
    <property type="nucleotide sequence ID" value="NZ_LVJN01000018.1"/>
</dbReference>
<accession>A0A1Y2K7A0</accession>
<keyword evidence="8 14" id="KW-0574">Periplasm</keyword>
<evidence type="ECO:0000256" key="15">
    <source>
        <dbReference type="PIRSR" id="PIRSR038455-1"/>
    </source>
</evidence>
<comment type="similarity">
    <text evidence="11 14">Belongs to the SoxA family.</text>
</comment>
<feature type="binding site" description="covalent" evidence="16">
    <location>
        <position position="77"/>
    </location>
    <ligand>
        <name>heme c</name>
        <dbReference type="ChEBI" id="CHEBI:61717"/>
        <label>1</label>
    </ligand>
</feature>
<keyword evidence="3 14" id="KW-0813">Transport</keyword>
<feature type="binding site" description="covalent" evidence="16">
    <location>
        <position position="175"/>
    </location>
    <ligand>
        <name>heme c</name>
        <dbReference type="ChEBI" id="CHEBI:61717"/>
        <label>2</label>
    </ligand>
</feature>
<evidence type="ECO:0000256" key="6">
    <source>
        <dbReference type="ARBA" id="ARBA00022723"/>
    </source>
</evidence>
<evidence type="ECO:0000256" key="1">
    <source>
        <dbReference type="ARBA" id="ARBA00004418"/>
    </source>
</evidence>
<comment type="caution">
    <text evidence="20">The sequence shown here is derived from an EMBL/GenBank/DDBJ whole genome shotgun (WGS) entry which is preliminary data.</text>
</comment>
<feature type="signal peptide" evidence="18">
    <location>
        <begin position="1"/>
        <end position="24"/>
    </location>
</feature>
<feature type="domain" description="Cytochrome c" evidence="19">
    <location>
        <begin position="155"/>
        <end position="281"/>
    </location>
</feature>
<dbReference type="Proteomes" id="UP000194003">
    <property type="component" value="Unassembled WGS sequence"/>
</dbReference>
<dbReference type="PIRSF" id="PIRSF038455">
    <property type="entry name" value="SoxA"/>
    <property type="match status" value="1"/>
</dbReference>
<feature type="chain" id="PRO_5013164073" description="SoxAX cytochrome complex subunit A" evidence="18">
    <location>
        <begin position="25"/>
        <end position="293"/>
    </location>
</feature>
<organism evidence="20 21">
    <name type="scientific">Magnetofaba australis IT-1</name>
    <dbReference type="NCBI Taxonomy" id="1434232"/>
    <lineage>
        <taxon>Bacteria</taxon>
        <taxon>Pseudomonadati</taxon>
        <taxon>Pseudomonadota</taxon>
        <taxon>Magnetococcia</taxon>
        <taxon>Magnetococcales</taxon>
        <taxon>Magnetococcaceae</taxon>
        <taxon>Magnetofaba</taxon>
    </lineage>
</organism>
<comment type="cofactor">
    <cofactor evidence="16">
        <name>heme</name>
        <dbReference type="ChEBI" id="CHEBI:30413"/>
    </cofactor>
    <text evidence="16">Binds 2 heme groups per subunit.</text>
</comment>
<keyword evidence="4 14" id="KW-0349">Heme</keyword>
<dbReference type="PROSITE" id="PS51007">
    <property type="entry name" value="CYTC"/>
    <property type="match status" value="1"/>
</dbReference>
<dbReference type="InterPro" id="IPR036909">
    <property type="entry name" value="Cyt_c-like_dom_sf"/>
</dbReference>
<evidence type="ECO:0000256" key="14">
    <source>
        <dbReference type="PIRNR" id="PIRNR038455"/>
    </source>
</evidence>
<evidence type="ECO:0000256" key="8">
    <source>
        <dbReference type="ARBA" id="ARBA00022764"/>
    </source>
</evidence>
<dbReference type="SUPFAM" id="SSF46626">
    <property type="entry name" value="Cytochrome c"/>
    <property type="match status" value="2"/>
</dbReference>
<reference evidence="20 21" key="1">
    <citation type="journal article" date="2016" name="BMC Genomics">
        <title>Combined genomic and structural analyses of a cultured magnetotactic bacterium reveals its niche adaptation to a dynamic environment.</title>
        <authorList>
            <person name="Araujo A.C."/>
            <person name="Morillo V."/>
            <person name="Cypriano J."/>
            <person name="Teixeira L.C."/>
            <person name="Leao P."/>
            <person name="Lyra S."/>
            <person name="Almeida L.G."/>
            <person name="Bazylinski D.A."/>
            <person name="Vasconcellos A.T."/>
            <person name="Abreu F."/>
            <person name="Lins U."/>
        </authorList>
    </citation>
    <scope>NUCLEOTIDE SEQUENCE [LARGE SCALE GENOMIC DNA]</scope>
    <source>
        <strain evidence="20 21">IT-1</strain>
    </source>
</reference>
<dbReference type="GO" id="GO:0016740">
    <property type="term" value="F:transferase activity"/>
    <property type="evidence" value="ECO:0007669"/>
    <property type="project" value="UniProtKB-KW"/>
</dbReference>
<feature type="active site" description="Cysteine persulfide intermediate" evidence="15">
    <location>
        <position position="254"/>
    </location>
</feature>
<dbReference type="GO" id="GO:0020037">
    <property type="term" value="F:heme binding"/>
    <property type="evidence" value="ECO:0007669"/>
    <property type="project" value="InterPro"/>
</dbReference>
<gene>
    <name evidence="20" type="ORF">MAIT1_03357</name>
</gene>
<evidence type="ECO:0000256" key="4">
    <source>
        <dbReference type="ARBA" id="ARBA00022617"/>
    </source>
</evidence>
<evidence type="ECO:0000313" key="20">
    <source>
        <dbReference type="EMBL" id="OSM05197.1"/>
    </source>
</evidence>
<evidence type="ECO:0000256" key="3">
    <source>
        <dbReference type="ARBA" id="ARBA00022448"/>
    </source>
</evidence>
<dbReference type="Gene3D" id="1.10.760.10">
    <property type="entry name" value="Cytochrome c-like domain"/>
    <property type="match status" value="2"/>
</dbReference>
<dbReference type="GO" id="GO:0019417">
    <property type="term" value="P:sulfur oxidation"/>
    <property type="evidence" value="ECO:0007669"/>
    <property type="project" value="InterPro"/>
</dbReference>
<comment type="subunit">
    <text evidence="2 14">Heterodimer of SoxA and SoxX.</text>
</comment>
<evidence type="ECO:0000259" key="19">
    <source>
        <dbReference type="PROSITE" id="PS51007"/>
    </source>
</evidence>
<evidence type="ECO:0000256" key="16">
    <source>
        <dbReference type="PIRSR" id="PIRSR038455-2"/>
    </source>
</evidence>
<keyword evidence="7 18" id="KW-0732">Signal</keyword>
<dbReference type="InterPro" id="IPR025710">
    <property type="entry name" value="SoxA"/>
</dbReference>
<keyword evidence="9 14" id="KW-0249">Electron transport</keyword>
<evidence type="ECO:0000256" key="2">
    <source>
        <dbReference type="ARBA" id="ARBA00011530"/>
    </source>
</evidence>
<feature type="binding site" description="covalent" evidence="16">
    <location>
        <position position="74"/>
    </location>
    <ligand>
        <name>heme c</name>
        <dbReference type="ChEBI" id="CHEBI:61717"/>
        <label>1</label>
    </ligand>
</feature>
<sequence length="293" mass="31750">MNPRRLGVVSGLIGALAFAGSALAMDIQGYDSAIDQGLHKYSPKFVEMAEFPPTEGVLDEAMAAFNKDRGGKSCASCHGENGARLVGVGTQYPKWDPKAGKPALLQTQINSCLTDHMGQKELKWESGDQILLMLAVKSLSNGMPLAVRTDGPMAAWVKKGEAFYNERQGHFDVACKHCHNVAAGTNIRAEFMSAPDNTGMGELAKLVAELPEGPERERRNAAGATIGSGSIDHWPTYRLKWGKPASMQRRLRTCNKNVRAQPKAYGDDYYIALEVYLASISNGLPVNVPGFRP</sequence>
<feature type="binding site" description="axial binding residue" evidence="17">
    <location>
        <position position="78"/>
    </location>
    <ligand>
        <name>heme c</name>
        <dbReference type="ChEBI" id="CHEBI:61717"/>
        <label>1</label>
    </ligand>
    <ligandPart>
        <name>Fe</name>
        <dbReference type="ChEBI" id="CHEBI:18248"/>
    </ligandPart>
</feature>
<evidence type="ECO:0000256" key="13">
    <source>
        <dbReference type="ARBA" id="ARBA00048423"/>
    </source>
</evidence>
<dbReference type="STRING" id="1434232.MAIT1_03357"/>
<comment type="subcellular location">
    <subcellularLocation>
        <location evidence="1 14">Periplasm</location>
    </subcellularLocation>
</comment>
<feature type="binding site" evidence="16">
    <location>
        <position position="250"/>
    </location>
    <ligand>
        <name>substrate</name>
    </ligand>
</feature>
<protein>
    <recommendedName>
        <fullName evidence="14">SoxAX cytochrome complex subunit A</fullName>
        <ecNumber evidence="14">2.8.5.2</ecNumber>
    </recommendedName>
    <alternativeName>
        <fullName evidence="14">Protein SoxA</fullName>
    </alternativeName>
    <alternativeName>
        <fullName evidence="14">Sulfur oxidizing protein A</fullName>
    </alternativeName>
    <alternativeName>
        <fullName evidence="14">Thiosulfate-oxidizing multienzyme system protein SoxA</fullName>
    </alternativeName>
</protein>
<dbReference type="GO" id="GO:0070069">
    <property type="term" value="C:cytochrome complex"/>
    <property type="evidence" value="ECO:0007669"/>
    <property type="project" value="InterPro"/>
</dbReference>
<keyword evidence="10 14" id="KW-0408">Iron</keyword>
<proteinExistence type="inferred from homology"/>
<evidence type="ECO:0000256" key="10">
    <source>
        <dbReference type="ARBA" id="ARBA00023004"/>
    </source>
</evidence>
<evidence type="ECO:0000256" key="5">
    <source>
        <dbReference type="ARBA" id="ARBA00022679"/>
    </source>
</evidence>
<evidence type="ECO:0000256" key="7">
    <source>
        <dbReference type="ARBA" id="ARBA00022729"/>
    </source>
</evidence>
<keyword evidence="21" id="KW-1185">Reference proteome</keyword>
<dbReference type="InterPro" id="IPR009056">
    <property type="entry name" value="Cyt_c-like_dom"/>
</dbReference>
<feature type="binding site" description="axial binding residue" evidence="17">
    <location>
        <position position="179"/>
    </location>
    <ligand>
        <name>heme c</name>
        <dbReference type="ChEBI" id="CHEBI:61717"/>
        <label>2</label>
    </ligand>
    <ligandPart>
        <name>Fe</name>
        <dbReference type="ChEBI" id="CHEBI:18248"/>
    </ligandPart>
</feature>
<dbReference type="EC" id="2.8.5.2" evidence="14"/>
<dbReference type="Pfam" id="PF21342">
    <property type="entry name" value="SoxA-TsdA_cyt-c"/>
    <property type="match status" value="1"/>
</dbReference>
<comment type="catalytic activity">
    <reaction evidence="13 14">
        <text>S-sulfanyl-L-cysteinyl-[SoxY protein] + thiosulfate + 2 Fe(III)-[cytochrome c] = S-(2-sulfodisulfanyl)-L-cysteinyl-[SoxY protein] + 2 Fe(II)-[cytochrome c] + 2 H(+)</text>
        <dbReference type="Rhea" id="RHEA:51224"/>
        <dbReference type="Rhea" id="RHEA-COMP:10350"/>
        <dbReference type="Rhea" id="RHEA-COMP:14399"/>
        <dbReference type="Rhea" id="RHEA-COMP:14689"/>
        <dbReference type="Rhea" id="RHEA-COMP:14690"/>
        <dbReference type="ChEBI" id="CHEBI:15378"/>
        <dbReference type="ChEBI" id="CHEBI:29033"/>
        <dbReference type="ChEBI" id="CHEBI:29034"/>
        <dbReference type="ChEBI" id="CHEBI:33542"/>
        <dbReference type="ChEBI" id="CHEBI:61963"/>
        <dbReference type="ChEBI" id="CHEBI:140664"/>
        <dbReference type="EC" id="2.8.5.2"/>
    </reaction>
</comment>
<name>A0A1Y2K7A0_9PROT</name>
<dbReference type="EMBL" id="LVJN01000018">
    <property type="protein sequence ID" value="OSM05197.1"/>
    <property type="molecule type" value="Genomic_DNA"/>
</dbReference>
<evidence type="ECO:0000256" key="11">
    <source>
        <dbReference type="ARBA" id="ARBA00025746"/>
    </source>
</evidence>
<evidence type="ECO:0000256" key="17">
    <source>
        <dbReference type="PIRSR" id="PIRSR038455-3"/>
    </source>
</evidence>
<dbReference type="GO" id="GO:0046872">
    <property type="term" value="F:metal ion binding"/>
    <property type="evidence" value="ECO:0007669"/>
    <property type="project" value="UniProtKB-KW"/>
</dbReference>
<dbReference type="GO" id="GO:0009055">
    <property type="term" value="F:electron transfer activity"/>
    <property type="evidence" value="ECO:0007669"/>
    <property type="project" value="InterPro"/>
</dbReference>
<feature type="binding site" description="axial binding residue" evidence="17">
    <location>
        <position position="112"/>
    </location>
    <ligand>
        <name>heme c</name>
        <dbReference type="ChEBI" id="CHEBI:61717"/>
        <label>1</label>
    </ligand>
    <ligandPart>
        <name>Fe</name>
        <dbReference type="ChEBI" id="CHEBI:18248"/>
    </ligandPart>
</feature>
<keyword evidence="6 14" id="KW-0479">Metal-binding</keyword>
<dbReference type="OrthoDB" id="7916986at2"/>
<keyword evidence="5 14" id="KW-0808">Transferase</keyword>
<feature type="binding site" description="covalent" evidence="16">
    <location>
        <position position="178"/>
    </location>
    <ligand>
        <name>heme c</name>
        <dbReference type="ChEBI" id="CHEBI:61717"/>
        <label>2</label>
    </ligand>
</feature>
<evidence type="ECO:0000313" key="21">
    <source>
        <dbReference type="Proteomes" id="UP000194003"/>
    </source>
</evidence>
<dbReference type="GO" id="GO:0042597">
    <property type="term" value="C:periplasmic space"/>
    <property type="evidence" value="ECO:0007669"/>
    <property type="project" value="UniProtKB-SubCell"/>
</dbReference>
<evidence type="ECO:0000256" key="9">
    <source>
        <dbReference type="ARBA" id="ARBA00022982"/>
    </source>
</evidence>
<evidence type="ECO:0000256" key="18">
    <source>
        <dbReference type="SAM" id="SignalP"/>
    </source>
</evidence>